<sequence>MKRRIKNGRRRQIMVENGNFQKTSKYVRPYREDAILIWADYKRIESERETSNVHELNVLIPWIKKNMECQRVSQGNGCFEKKHETGVSVREKISKCDKTWFSVNQGTVVTNFQTHLLCIGPSSVPSHDTFSLVGRLHAIRELSIKLDTLFKTSLSKILNRWHKKETGLNFLALEASLPGFNRATTPAYL</sequence>
<gene>
    <name evidence="1" type="ORF">HHI36_018493</name>
</gene>
<dbReference type="AlphaFoldDB" id="A0ABD2P0C0"/>
<name>A0ABD2P0C0_9CUCU</name>
<evidence type="ECO:0000313" key="1">
    <source>
        <dbReference type="EMBL" id="KAL3284329.1"/>
    </source>
</evidence>
<dbReference type="Proteomes" id="UP001516400">
    <property type="component" value="Unassembled WGS sequence"/>
</dbReference>
<reference evidence="1 2" key="1">
    <citation type="journal article" date="2021" name="BMC Biol.">
        <title>Horizontally acquired antibacterial genes associated with adaptive radiation of ladybird beetles.</title>
        <authorList>
            <person name="Li H.S."/>
            <person name="Tang X.F."/>
            <person name="Huang Y.H."/>
            <person name="Xu Z.Y."/>
            <person name="Chen M.L."/>
            <person name="Du X.Y."/>
            <person name="Qiu B.Y."/>
            <person name="Chen P.T."/>
            <person name="Zhang W."/>
            <person name="Slipinski A."/>
            <person name="Escalona H.E."/>
            <person name="Waterhouse R.M."/>
            <person name="Zwick A."/>
            <person name="Pang H."/>
        </authorList>
    </citation>
    <scope>NUCLEOTIDE SEQUENCE [LARGE SCALE GENOMIC DNA]</scope>
    <source>
        <strain evidence="1">SYSU2018</strain>
    </source>
</reference>
<dbReference type="EMBL" id="JABFTP020000165">
    <property type="protein sequence ID" value="KAL3284329.1"/>
    <property type="molecule type" value="Genomic_DNA"/>
</dbReference>
<evidence type="ECO:0000313" key="2">
    <source>
        <dbReference type="Proteomes" id="UP001516400"/>
    </source>
</evidence>
<proteinExistence type="predicted"/>
<protein>
    <submittedName>
        <fullName evidence="1">Uncharacterized protein</fullName>
    </submittedName>
</protein>
<comment type="caution">
    <text evidence="1">The sequence shown here is derived from an EMBL/GenBank/DDBJ whole genome shotgun (WGS) entry which is preliminary data.</text>
</comment>
<accession>A0ABD2P0C0</accession>
<keyword evidence="2" id="KW-1185">Reference proteome</keyword>
<organism evidence="1 2">
    <name type="scientific">Cryptolaemus montrouzieri</name>
    <dbReference type="NCBI Taxonomy" id="559131"/>
    <lineage>
        <taxon>Eukaryota</taxon>
        <taxon>Metazoa</taxon>
        <taxon>Ecdysozoa</taxon>
        <taxon>Arthropoda</taxon>
        <taxon>Hexapoda</taxon>
        <taxon>Insecta</taxon>
        <taxon>Pterygota</taxon>
        <taxon>Neoptera</taxon>
        <taxon>Endopterygota</taxon>
        <taxon>Coleoptera</taxon>
        <taxon>Polyphaga</taxon>
        <taxon>Cucujiformia</taxon>
        <taxon>Coccinelloidea</taxon>
        <taxon>Coccinellidae</taxon>
        <taxon>Scymninae</taxon>
        <taxon>Scymnini</taxon>
        <taxon>Cryptolaemus</taxon>
    </lineage>
</organism>